<dbReference type="GO" id="GO:0030515">
    <property type="term" value="F:snoRNA binding"/>
    <property type="evidence" value="ECO:0007669"/>
    <property type="project" value="InterPro"/>
</dbReference>
<dbReference type="PROSITE" id="PS51358">
    <property type="entry name" value="NOP"/>
    <property type="match status" value="1"/>
</dbReference>
<dbReference type="InterPro" id="IPR012976">
    <property type="entry name" value="NOSIC"/>
</dbReference>
<dbReference type="PANTHER" id="PTHR10894">
    <property type="entry name" value="NUCLEOLAR PROTEIN 5 NUCLEOLAR PROTEIN NOP5 NOP58"/>
    <property type="match status" value="1"/>
</dbReference>
<dbReference type="Gene3D" id="1.10.287.4070">
    <property type="match status" value="1"/>
</dbReference>
<name>A0A8J8P0Y6_HALGN</name>
<evidence type="ECO:0000313" key="7">
    <source>
        <dbReference type="EMBL" id="TNV84164.1"/>
    </source>
</evidence>
<dbReference type="EMBL" id="RRYP01003083">
    <property type="protein sequence ID" value="TNV84164.1"/>
    <property type="molecule type" value="Genomic_DNA"/>
</dbReference>
<comment type="caution">
    <text evidence="7">The sequence shown here is derived from an EMBL/GenBank/DDBJ whole genome shotgun (WGS) entry which is preliminary data.</text>
</comment>
<evidence type="ECO:0000256" key="1">
    <source>
        <dbReference type="ARBA" id="ARBA00004604"/>
    </source>
</evidence>
<feature type="region of interest" description="Disordered" evidence="5">
    <location>
        <begin position="428"/>
        <end position="452"/>
    </location>
</feature>
<protein>
    <recommendedName>
        <fullName evidence="6">Nop domain-containing protein</fullName>
    </recommendedName>
</protein>
<feature type="compositionally biased region" description="Basic and acidic residues" evidence="5">
    <location>
        <begin position="443"/>
        <end position="452"/>
    </location>
</feature>
<dbReference type="GO" id="GO:0031428">
    <property type="term" value="C:box C/D methylation guide snoRNP complex"/>
    <property type="evidence" value="ECO:0007669"/>
    <property type="project" value="InterPro"/>
</dbReference>
<comment type="subcellular location">
    <subcellularLocation>
        <location evidence="1">Nucleus</location>
        <location evidence="1">Nucleolus</location>
    </subcellularLocation>
</comment>
<dbReference type="SMART" id="SM00931">
    <property type="entry name" value="NOSIC"/>
    <property type="match status" value="1"/>
</dbReference>
<comment type="similarity">
    <text evidence="2">Belongs to the NOP5/NOP56 family.</text>
</comment>
<keyword evidence="3" id="KW-0690">Ribosome biogenesis</keyword>
<dbReference type="InterPro" id="IPR045056">
    <property type="entry name" value="Nop56/Nop58"/>
</dbReference>
<reference evidence="7" key="1">
    <citation type="submission" date="2019-06" db="EMBL/GenBank/DDBJ databases">
        <authorList>
            <person name="Zheng W."/>
        </authorList>
    </citation>
    <scope>NUCLEOTIDE SEQUENCE</scope>
    <source>
        <strain evidence="7">QDHG01</strain>
    </source>
</reference>
<gene>
    <name evidence="7" type="ORF">FGO68_gene15198</name>
</gene>
<dbReference type="GO" id="GO:0042254">
    <property type="term" value="P:ribosome biogenesis"/>
    <property type="evidence" value="ECO:0007669"/>
    <property type="project" value="UniProtKB-KW"/>
</dbReference>
<dbReference type="InterPro" id="IPR036070">
    <property type="entry name" value="Nop_dom_sf"/>
</dbReference>
<organism evidence="7 8">
    <name type="scientific">Halteria grandinella</name>
    <dbReference type="NCBI Taxonomy" id="5974"/>
    <lineage>
        <taxon>Eukaryota</taxon>
        <taxon>Sar</taxon>
        <taxon>Alveolata</taxon>
        <taxon>Ciliophora</taxon>
        <taxon>Intramacronucleata</taxon>
        <taxon>Spirotrichea</taxon>
        <taxon>Stichotrichia</taxon>
        <taxon>Sporadotrichida</taxon>
        <taxon>Halteriidae</taxon>
        <taxon>Halteria</taxon>
    </lineage>
</organism>
<dbReference type="OrthoDB" id="6780543at2759"/>
<dbReference type="FunFam" id="1.10.287.4070:FF:000001">
    <property type="entry name" value="Probable Nucleolar protein 58"/>
    <property type="match status" value="1"/>
</dbReference>
<evidence type="ECO:0000256" key="4">
    <source>
        <dbReference type="ARBA" id="ARBA00023242"/>
    </source>
</evidence>
<dbReference type="Gene3D" id="1.10.246.90">
    <property type="entry name" value="Nop domain"/>
    <property type="match status" value="1"/>
</dbReference>
<evidence type="ECO:0000259" key="6">
    <source>
        <dbReference type="PROSITE" id="PS51358"/>
    </source>
</evidence>
<dbReference type="PANTHER" id="PTHR10894:SF1">
    <property type="entry name" value="NUCLEOLAR PROTEIN 58"/>
    <property type="match status" value="1"/>
</dbReference>
<dbReference type="AlphaFoldDB" id="A0A8J8P0Y6"/>
<evidence type="ECO:0000256" key="5">
    <source>
        <dbReference type="SAM" id="MobiDB-lite"/>
    </source>
</evidence>
<keyword evidence="4" id="KW-0539">Nucleus</keyword>
<evidence type="ECO:0000256" key="2">
    <source>
        <dbReference type="ARBA" id="ARBA00009211"/>
    </source>
</evidence>
<dbReference type="InterPro" id="IPR002687">
    <property type="entry name" value="Nop_dom"/>
</dbReference>
<dbReference type="InterPro" id="IPR042239">
    <property type="entry name" value="Nop_C"/>
</dbReference>
<dbReference type="GO" id="GO:0032040">
    <property type="term" value="C:small-subunit processome"/>
    <property type="evidence" value="ECO:0007669"/>
    <property type="project" value="InterPro"/>
</dbReference>
<dbReference type="SUPFAM" id="SSF89124">
    <property type="entry name" value="Nop domain"/>
    <property type="match status" value="1"/>
</dbReference>
<evidence type="ECO:0000313" key="8">
    <source>
        <dbReference type="Proteomes" id="UP000785679"/>
    </source>
</evidence>
<dbReference type="InterPro" id="IPR012974">
    <property type="entry name" value="NOP58/56_N"/>
</dbReference>
<sequence>MYVLFETPAGFALFKVLKDEKKLKDVDALAHDFETPERAAKVVKLKAFKKFKDTKDAMKSVEKLLKGELSKSLKKFLEKNIVEKGIEEALMLADKKLGKTITEKLGIECKTGEKANELLRCIRFQTTSLLEGLDEKELKNMSLGLAHTMSRYKLSFSSEKVDTMIIQAVNLLEDLDKELNNYAMRLKEWYSWHFPELAKIVTDNSTYAHVVDLVGMRTTVKNIPLEKLGQVAGSEEIAQEIKEAAEISMGTEILKDDEDHLRTLAKQVFEIAEYRANLAEYLKNRMAAVAPNLTMLIGELVAAKLISHAGSLMNLAKLPASTIQILGAEKALFRALKAKKNTPKYGLIYNASIVGAAKNQLKGKISRTLANKCALCVRYDALGEDVDGNMGLKTKTYMEGRAKLLESGGKVVRQNTNKAAGGFNKWQAKADSKGYNGGSDFVDGGKKRTRTE</sequence>
<dbReference type="Pfam" id="PF01798">
    <property type="entry name" value="Nop"/>
    <property type="match status" value="1"/>
</dbReference>
<dbReference type="FunFam" id="1.10.246.90:FF:000005">
    <property type="entry name" value="Nucleolar protein 5, putative"/>
    <property type="match status" value="1"/>
</dbReference>
<keyword evidence="8" id="KW-1185">Reference proteome</keyword>
<feature type="domain" description="Nop" evidence="6">
    <location>
        <begin position="289"/>
        <end position="407"/>
    </location>
</feature>
<accession>A0A8J8P0Y6</accession>
<dbReference type="Pfam" id="PF08156">
    <property type="entry name" value="NOP5NT"/>
    <property type="match status" value="1"/>
</dbReference>
<evidence type="ECO:0000256" key="3">
    <source>
        <dbReference type="ARBA" id="ARBA00022517"/>
    </source>
</evidence>
<proteinExistence type="inferred from homology"/>
<dbReference type="Proteomes" id="UP000785679">
    <property type="component" value="Unassembled WGS sequence"/>
</dbReference>